<sequence>MSPLPVTSPLPTTSSQTIPIPVTALETNCIQQLNPIEVYSWLLLPQGRGYPLWKPKSDSSHLPKEYRKDGVHIGDQIIQLTSEVFLRILRSWNWTKLKFQTVRMNLHQGLG</sequence>
<evidence type="ECO:0000313" key="2">
    <source>
        <dbReference type="Proteomes" id="UP000799118"/>
    </source>
</evidence>
<name>A0A6A4I3T8_9AGAR</name>
<accession>A0A6A4I3T8</accession>
<keyword evidence="2" id="KW-1185">Reference proteome</keyword>
<proteinExistence type="predicted"/>
<dbReference type="OrthoDB" id="3070764at2759"/>
<dbReference type="EMBL" id="ML769401">
    <property type="protein sequence ID" value="KAE9406512.1"/>
    <property type="molecule type" value="Genomic_DNA"/>
</dbReference>
<gene>
    <name evidence="1" type="ORF">BT96DRAFT_220011</name>
</gene>
<evidence type="ECO:0000313" key="1">
    <source>
        <dbReference type="EMBL" id="KAE9406512.1"/>
    </source>
</evidence>
<dbReference type="Proteomes" id="UP000799118">
    <property type="component" value="Unassembled WGS sequence"/>
</dbReference>
<reference evidence="1" key="1">
    <citation type="journal article" date="2019" name="Environ. Microbiol.">
        <title>Fungal ecological strategies reflected in gene transcription - a case study of two litter decomposers.</title>
        <authorList>
            <person name="Barbi F."/>
            <person name="Kohler A."/>
            <person name="Barry K."/>
            <person name="Baskaran P."/>
            <person name="Daum C."/>
            <person name="Fauchery L."/>
            <person name="Ihrmark K."/>
            <person name="Kuo A."/>
            <person name="LaButti K."/>
            <person name="Lipzen A."/>
            <person name="Morin E."/>
            <person name="Grigoriev I.V."/>
            <person name="Henrissat B."/>
            <person name="Lindahl B."/>
            <person name="Martin F."/>
        </authorList>
    </citation>
    <scope>NUCLEOTIDE SEQUENCE</scope>
    <source>
        <strain evidence="1">JB14</strain>
    </source>
</reference>
<protein>
    <submittedName>
        <fullName evidence="1">Uncharacterized protein</fullName>
    </submittedName>
</protein>
<dbReference type="AlphaFoldDB" id="A0A6A4I3T8"/>
<organism evidence="1 2">
    <name type="scientific">Gymnopus androsaceus JB14</name>
    <dbReference type="NCBI Taxonomy" id="1447944"/>
    <lineage>
        <taxon>Eukaryota</taxon>
        <taxon>Fungi</taxon>
        <taxon>Dikarya</taxon>
        <taxon>Basidiomycota</taxon>
        <taxon>Agaricomycotina</taxon>
        <taxon>Agaricomycetes</taxon>
        <taxon>Agaricomycetidae</taxon>
        <taxon>Agaricales</taxon>
        <taxon>Marasmiineae</taxon>
        <taxon>Omphalotaceae</taxon>
        <taxon>Gymnopus</taxon>
    </lineage>
</organism>